<evidence type="ECO:0000313" key="28">
    <source>
        <dbReference type="EMBL" id="WOG92028.1"/>
    </source>
</evidence>
<keyword evidence="8" id="KW-0430">Lectin</keyword>
<evidence type="ECO:0000259" key="24">
    <source>
        <dbReference type="PROSITE" id="PS50011"/>
    </source>
</evidence>
<dbReference type="CDD" id="cd00054">
    <property type="entry name" value="EGF_CA"/>
    <property type="match status" value="1"/>
</dbReference>
<dbReference type="FunFam" id="3.30.200.20:FF:000330">
    <property type="entry name" value="G-type lectin S-receptor-like serine/threonine-protein kinase At4g03230"/>
    <property type="match status" value="1"/>
</dbReference>
<keyword evidence="14" id="KW-1015">Disulfide bond</keyword>
<dbReference type="Pfam" id="PF08276">
    <property type="entry name" value="PAN_2"/>
    <property type="match status" value="1"/>
</dbReference>
<evidence type="ECO:0000256" key="10">
    <source>
        <dbReference type="ARBA" id="ARBA00022777"/>
    </source>
</evidence>
<dbReference type="GO" id="GO:0048544">
    <property type="term" value="P:recognition of pollen"/>
    <property type="evidence" value="ECO:0007669"/>
    <property type="project" value="InterPro"/>
</dbReference>
<dbReference type="PROSITE" id="PS50948">
    <property type="entry name" value="PAN"/>
    <property type="match status" value="1"/>
</dbReference>
<keyword evidence="15" id="KW-0675">Receptor</keyword>
<evidence type="ECO:0000259" key="25">
    <source>
        <dbReference type="PROSITE" id="PS50026"/>
    </source>
</evidence>
<evidence type="ECO:0000256" key="11">
    <source>
        <dbReference type="ARBA" id="ARBA00022840"/>
    </source>
</evidence>
<comment type="similarity">
    <text evidence="19">Belongs to the protein kinase superfamily. Ser/Thr protein kinase family.</text>
</comment>
<evidence type="ECO:0000256" key="4">
    <source>
        <dbReference type="ARBA" id="ARBA00022553"/>
    </source>
</evidence>
<dbReference type="GO" id="GO:0005886">
    <property type="term" value="C:plasma membrane"/>
    <property type="evidence" value="ECO:0007669"/>
    <property type="project" value="UniProtKB-SubCell"/>
</dbReference>
<feature type="signal peptide" evidence="23">
    <location>
        <begin position="1"/>
        <end position="21"/>
    </location>
</feature>
<proteinExistence type="inferred from homology"/>
<keyword evidence="9 19" id="KW-0547">Nucleotide-binding</keyword>
<dbReference type="GO" id="GO:0005524">
    <property type="term" value="F:ATP binding"/>
    <property type="evidence" value="ECO:0007669"/>
    <property type="project" value="UniProtKB-KW"/>
</dbReference>
<dbReference type="CDD" id="cd00028">
    <property type="entry name" value="B_lectin"/>
    <property type="match status" value="1"/>
</dbReference>
<evidence type="ECO:0000256" key="8">
    <source>
        <dbReference type="ARBA" id="ARBA00022734"/>
    </source>
</evidence>
<evidence type="ECO:0000256" key="18">
    <source>
        <dbReference type="ARBA" id="ARBA00048679"/>
    </source>
</evidence>
<comment type="subcellular location">
    <subcellularLocation>
        <location evidence="1">Cell membrane</location>
        <topology evidence="1">Single-pass type I membrane protein</topology>
    </subcellularLocation>
</comment>
<dbReference type="PROSITE" id="PS50026">
    <property type="entry name" value="EGF_3"/>
    <property type="match status" value="1"/>
</dbReference>
<dbReference type="Gene3D" id="3.30.200.20">
    <property type="entry name" value="Phosphorylase Kinase, domain 1"/>
    <property type="match status" value="1"/>
</dbReference>
<dbReference type="PANTHER" id="PTHR32444">
    <property type="entry name" value="BULB-TYPE LECTIN DOMAIN-CONTAINING PROTEIN"/>
    <property type="match status" value="1"/>
</dbReference>
<dbReference type="InterPro" id="IPR024171">
    <property type="entry name" value="SRK-like_kinase"/>
</dbReference>
<name>A0AAF0WPD6_DAUCS</name>
<dbReference type="CDD" id="cd14066">
    <property type="entry name" value="STKc_IRAK"/>
    <property type="match status" value="1"/>
</dbReference>
<dbReference type="InterPro" id="IPR000719">
    <property type="entry name" value="Prot_kinase_dom"/>
</dbReference>
<dbReference type="Pfam" id="PF07714">
    <property type="entry name" value="PK_Tyr_Ser-Thr"/>
    <property type="match status" value="1"/>
</dbReference>
<evidence type="ECO:0000256" key="9">
    <source>
        <dbReference type="ARBA" id="ARBA00022741"/>
    </source>
</evidence>
<dbReference type="Pfam" id="PF00954">
    <property type="entry name" value="S_locus_glycop"/>
    <property type="match status" value="1"/>
</dbReference>
<keyword evidence="13 22" id="KW-0472">Membrane</keyword>
<dbReference type="InterPro" id="IPR000742">
    <property type="entry name" value="EGF"/>
</dbReference>
<evidence type="ECO:0000256" key="20">
    <source>
        <dbReference type="PROSITE-ProRule" id="PRU00076"/>
    </source>
</evidence>
<reference evidence="28" key="2">
    <citation type="submission" date="2022-03" db="EMBL/GenBank/DDBJ databases">
        <title>Draft title - Genomic analysis of global carrot germplasm unveils the trajectory of domestication and the origin of high carotenoid orange carrot.</title>
        <authorList>
            <person name="Iorizzo M."/>
            <person name="Ellison S."/>
            <person name="Senalik D."/>
            <person name="Macko-Podgorni A."/>
            <person name="Grzebelus D."/>
            <person name="Bostan H."/>
            <person name="Rolling W."/>
            <person name="Curaba J."/>
            <person name="Simon P."/>
        </authorList>
    </citation>
    <scope>NUCLEOTIDE SEQUENCE</scope>
    <source>
        <tissue evidence="28">Leaf</tissue>
    </source>
</reference>
<reference evidence="28" key="1">
    <citation type="journal article" date="2016" name="Nat. Genet.">
        <title>A high-quality carrot genome assembly provides new insights into carotenoid accumulation and asterid genome evolution.</title>
        <authorList>
            <person name="Iorizzo M."/>
            <person name="Ellison S."/>
            <person name="Senalik D."/>
            <person name="Zeng P."/>
            <person name="Satapoomin P."/>
            <person name="Huang J."/>
            <person name="Bowman M."/>
            <person name="Iovene M."/>
            <person name="Sanseverino W."/>
            <person name="Cavagnaro P."/>
            <person name="Yildiz M."/>
            <person name="Macko-Podgorni A."/>
            <person name="Moranska E."/>
            <person name="Grzebelus E."/>
            <person name="Grzebelus D."/>
            <person name="Ashrafi H."/>
            <person name="Zheng Z."/>
            <person name="Cheng S."/>
            <person name="Spooner D."/>
            <person name="Van Deynze A."/>
            <person name="Simon P."/>
        </authorList>
    </citation>
    <scope>NUCLEOTIDE SEQUENCE</scope>
    <source>
        <tissue evidence="28">Leaf</tissue>
    </source>
</reference>
<dbReference type="FunFam" id="3.50.4.10:FF:000002">
    <property type="entry name" value="G-type lectin S-receptor-like serine/threonine-protein kinase"/>
    <property type="match status" value="1"/>
</dbReference>
<keyword evidence="11 19" id="KW-0067">ATP-binding</keyword>
<feature type="domain" description="Protein kinase" evidence="24">
    <location>
        <begin position="495"/>
        <end position="770"/>
    </location>
</feature>
<dbReference type="InterPro" id="IPR000858">
    <property type="entry name" value="S_locus_glycoprot_dom"/>
</dbReference>
<keyword evidence="10 19" id="KW-0418">Kinase</keyword>
<feature type="domain" description="Apple" evidence="27">
    <location>
        <begin position="335"/>
        <end position="416"/>
    </location>
</feature>
<feature type="region of interest" description="Disordered" evidence="21">
    <location>
        <begin position="781"/>
        <end position="812"/>
    </location>
</feature>
<dbReference type="PROSITE" id="PS00108">
    <property type="entry name" value="PROTEIN_KINASE_ST"/>
    <property type="match status" value="1"/>
</dbReference>
<keyword evidence="6 22" id="KW-0812">Transmembrane</keyword>
<dbReference type="PROSITE" id="PS50011">
    <property type="entry name" value="PROTEIN_KINASE_DOM"/>
    <property type="match status" value="1"/>
</dbReference>
<feature type="domain" description="Bulb-type lectin" evidence="26">
    <location>
        <begin position="22"/>
        <end position="144"/>
    </location>
</feature>
<evidence type="ECO:0000256" key="15">
    <source>
        <dbReference type="ARBA" id="ARBA00023170"/>
    </source>
</evidence>
<evidence type="ECO:0000256" key="17">
    <source>
        <dbReference type="ARBA" id="ARBA00047899"/>
    </source>
</evidence>
<evidence type="ECO:0000256" key="7">
    <source>
        <dbReference type="ARBA" id="ARBA00022729"/>
    </source>
</evidence>
<dbReference type="InterPro" id="IPR011009">
    <property type="entry name" value="Kinase-like_dom_sf"/>
</dbReference>
<comment type="caution">
    <text evidence="20">Lacks conserved residue(s) required for the propagation of feature annotation.</text>
</comment>
<evidence type="ECO:0000256" key="5">
    <source>
        <dbReference type="ARBA" id="ARBA00022679"/>
    </source>
</evidence>
<evidence type="ECO:0000256" key="22">
    <source>
        <dbReference type="SAM" id="Phobius"/>
    </source>
</evidence>
<dbReference type="SMART" id="SM00108">
    <property type="entry name" value="B_lectin"/>
    <property type="match status" value="1"/>
</dbReference>
<dbReference type="EC" id="2.7.11.1" evidence="19"/>
<keyword evidence="4" id="KW-0597">Phosphoprotein</keyword>
<dbReference type="PANTHER" id="PTHR32444:SF235">
    <property type="entry name" value="OS01G0783900 PROTEIN"/>
    <property type="match status" value="1"/>
</dbReference>
<keyword evidence="2" id="KW-1003">Cell membrane</keyword>
<dbReference type="SMART" id="SM00220">
    <property type="entry name" value="S_TKc"/>
    <property type="match status" value="1"/>
</dbReference>
<evidence type="ECO:0000256" key="6">
    <source>
        <dbReference type="ARBA" id="ARBA00022692"/>
    </source>
</evidence>
<protein>
    <recommendedName>
        <fullName evidence="19">Receptor-like serine/threonine-protein kinase</fullName>
        <ecNumber evidence="19">2.7.11.1</ecNumber>
    </recommendedName>
</protein>
<dbReference type="PROSITE" id="PS50927">
    <property type="entry name" value="BULB_LECTIN"/>
    <property type="match status" value="1"/>
</dbReference>
<dbReference type="AlphaFoldDB" id="A0AAF0WPD6"/>
<evidence type="ECO:0000259" key="27">
    <source>
        <dbReference type="PROSITE" id="PS50948"/>
    </source>
</evidence>
<keyword evidence="20" id="KW-0245">EGF-like domain</keyword>
<keyword evidence="5 19" id="KW-0808">Transferase</keyword>
<dbReference type="InterPro" id="IPR003609">
    <property type="entry name" value="Pan_app"/>
</dbReference>
<evidence type="ECO:0000256" key="23">
    <source>
        <dbReference type="SAM" id="SignalP"/>
    </source>
</evidence>
<dbReference type="Proteomes" id="UP000077755">
    <property type="component" value="Chromosome 3"/>
</dbReference>
<evidence type="ECO:0000313" key="29">
    <source>
        <dbReference type="Proteomes" id="UP000077755"/>
    </source>
</evidence>
<evidence type="ECO:0000256" key="1">
    <source>
        <dbReference type="ARBA" id="ARBA00004251"/>
    </source>
</evidence>
<dbReference type="CDD" id="cd01098">
    <property type="entry name" value="PAN_AP_plant"/>
    <property type="match status" value="1"/>
</dbReference>
<sequence length="812" mass="91204">MVNAAFFVFSFIFLLYNSAAAVDVLSINEALKDGDTIVSANGEFQLGFFSPGSSANRYVGIWFNKISNGTVVWVANRNVPLNDTSGILRIDNKAISLFADAVTNTIVWSSNSSRFVKNPVAQLLDTGNLVFRDDKDEGFVWQSFDYMGDTMLPGMKLGKNLVTGLEWYLSSWKSVDDPSPGSFVHRMNTHGYPQLMLWKGSKLKARSGPWVGNRFSGSPIPKSNTIYLNEFFLEQKEIYYAARVFNTSTRTRFILTMNGNLQRLIWNGQNQEWTTYLTLLANDCDQYGVCGPYGTCDISSSPRCSCLKGFNPKLPEKWEAADWTNGCARITPLDCAKGDGFIKHSEVKLPDTQHSWYNLSMNLHECKSMCLKNCTCTAYSNINIERGGSGCLLWFEELMDIKGSTEDGQDIYVRMSASELDEGKGSKTKQMLFISILAVIAAISALIVLFLFQKKRLDKESSLLNREGKLNSIEEQDLEVPFFEFKTIAKATGNFCHSNKIGEGGFGPVYKGLLEEGQEIAVKRLSENSRQGIDEFRNEVSLIAKLQHRNLVSLLGYCIKEEERILIYEFMPNKSLDSYIFGKEISGLMDWPKRYNIINGVARGLLYLHQDSKLRIIHRDLKASNVLLDRDMNPKISDFGMARSFGGNQTEANTTRVVGTFGYMPPEYVIDGVFSTKSDVYSFGVLVLEIVSGKRNRCFEHPDHNLNLLGHAWRCFNGEQLKELIDSAILESGNQCEMFRVIQIGLLCVQEYPEYRPDMSSVVLMLNSKIALAEPQKPGFFAERKRNGKDGSQSTSMLSSSSDFSITTLGPR</sequence>
<dbReference type="FunFam" id="1.10.510.10:FF:000060">
    <property type="entry name" value="G-type lectin S-receptor-like serine/threonine-protein kinase"/>
    <property type="match status" value="1"/>
</dbReference>
<dbReference type="Gene3D" id="3.50.4.10">
    <property type="entry name" value="Hepatocyte Growth Factor"/>
    <property type="match status" value="1"/>
</dbReference>
<dbReference type="InterPro" id="IPR036426">
    <property type="entry name" value="Bulb-type_lectin_dom_sf"/>
</dbReference>
<dbReference type="InterPro" id="IPR008271">
    <property type="entry name" value="Ser/Thr_kinase_AS"/>
</dbReference>
<dbReference type="EMBL" id="CP093345">
    <property type="protein sequence ID" value="WOG92028.1"/>
    <property type="molecule type" value="Genomic_DNA"/>
</dbReference>
<organism evidence="28 29">
    <name type="scientific">Daucus carota subsp. sativus</name>
    <name type="common">Carrot</name>
    <dbReference type="NCBI Taxonomy" id="79200"/>
    <lineage>
        <taxon>Eukaryota</taxon>
        <taxon>Viridiplantae</taxon>
        <taxon>Streptophyta</taxon>
        <taxon>Embryophyta</taxon>
        <taxon>Tracheophyta</taxon>
        <taxon>Spermatophyta</taxon>
        <taxon>Magnoliopsida</taxon>
        <taxon>eudicotyledons</taxon>
        <taxon>Gunneridae</taxon>
        <taxon>Pentapetalae</taxon>
        <taxon>asterids</taxon>
        <taxon>campanulids</taxon>
        <taxon>Apiales</taxon>
        <taxon>Apiaceae</taxon>
        <taxon>Apioideae</taxon>
        <taxon>Scandiceae</taxon>
        <taxon>Daucinae</taxon>
        <taxon>Daucus</taxon>
        <taxon>Daucus sect. Daucus</taxon>
    </lineage>
</organism>
<evidence type="ECO:0000256" key="21">
    <source>
        <dbReference type="SAM" id="MobiDB-lite"/>
    </source>
</evidence>
<dbReference type="Pfam" id="PF01453">
    <property type="entry name" value="B_lectin"/>
    <property type="match status" value="1"/>
</dbReference>
<feature type="domain" description="EGF-like" evidence="25">
    <location>
        <begin position="280"/>
        <end position="316"/>
    </location>
</feature>
<feature type="compositionally biased region" description="Low complexity" evidence="21">
    <location>
        <begin position="792"/>
        <end position="805"/>
    </location>
</feature>
<dbReference type="Gene3D" id="2.90.10.10">
    <property type="entry name" value="Bulb-type lectin domain"/>
    <property type="match status" value="1"/>
</dbReference>
<gene>
    <name evidence="28" type="ORF">DCAR_0311284</name>
</gene>
<comment type="catalytic activity">
    <reaction evidence="17 19">
        <text>L-threonyl-[protein] + ATP = O-phospho-L-threonyl-[protein] + ADP + H(+)</text>
        <dbReference type="Rhea" id="RHEA:46608"/>
        <dbReference type="Rhea" id="RHEA-COMP:11060"/>
        <dbReference type="Rhea" id="RHEA-COMP:11605"/>
        <dbReference type="ChEBI" id="CHEBI:15378"/>
        <dbReference type="ChEBI" id="CHEBI:30013"/>
        <dbReference type="ChEBI" id="CHEBI:30616"/>
        <dbReference type="ChEBI" id="CHEBI:61977"/>
        <dbReference type="ChEBI" id="CHEBI:456216"/>
        <dbReference type="EC" id="2.7.11.1"/>
    </reaction>
</comment>
<accession>A0AAF0WPD6</accession>
<dbReference type="GO" id="GO:0004674">
    <property type="term" value="F:protein serine/threonine kinase activity"/>
    <property type="evidence" value="ECO:0007669"/>
    <property type="project" value="UniProtKB-KW"/>
</dbReference>
<evidence type="ECO:0000259" key="26">
    <source>
        <dbReference type="PROSITE" id="PS50927"/>
    </source>
</evidence>
<keyword evidence="3 19" id="KW-0723">Serine/threonine-protein kinase</keyword>
<keyword evidence="7 23" id="KW-0732">Signal</keyword>
<evidence type="ECO:0000256" key="14">
    <source>
        <dbReference type="ARBA" id="ARBA00023157"/>
    </source>
</evidence>
<evidence type="ECO:0000256" key="16">
    <source>
        <dbReference type="ARBA" id="ARBA00023180"/>
    </source>
</evidence>
<evidence type="ECO:0000256" key="13">
    <source>
        <dbReference type="ARBA" id="ARBA00023136"/>
    </source>
</evidence>
<keyword evidence="29" id="KW-1185">Reference proteome</keyword>
<dbReference type="PIRSF" id="PIRSF000641">
    <property type="entry name" value="SRK"/>
    <property type="match status" value="1"/>
</dbReference>
<dbReference type="GO" id="GO:0030246">
    <property type="term" value="F:carbohydrate binding"/>
    <property type="evidence" value="ECO:0007669"/>
    <property type="project" value="UniProtKB-KW"/>
</dbReference>
<keyword evidence="12 22" id="KW-1133">Transmembrane helix</keyword>
<evidence type="ECO:0000256" key="3">
    <source>
        <dbReference type="ARBA" id="ARBA00022527"/>
    </source>
</evidence>
<dbReference type="SUPFAM" id="SSF51110">
    <property type="entry name" value="alpha-D-mannose-specific plant lectins"/>
    <property type="match status" value="1"/>
</dbReference>
<dbReference type="SUPFAM" id="SSF56112">
    <property type="entry name" value="Protein kinase-like (PK-like)"/>
    <property type="match status" value="1"/>
</dbReference>
<dbReference type="Gene3D" id="1.10.510.10">
    <property type="entry name" value="Transferase(Phosphotransferase) domain 1"/>
    <property type="match status" value="1"/>
</dbReference>
<dbReference type="InterPro" id="IPR001245">
    <property type="entry name" value="Ser-Thr/Tyr_kinase_cat_dom"/>
</dbReference>
<dbReference type="FunFam" id="2.90.10.10:FF:000004">
    <property type="entry name" value="G-type lectin S-receptor-like serine/threonine-protein kinase"/>
    <property type="match status" value="1"/>
</dbReference>
<dbReference type="InterPro" id="IPR001480">
    <property type="entry name" value="Bulb-type_lectin_dom"/>
</dbReference>
<keyword evidence="16" id="KW-0325">Glycoprotein</keyword>
<evidence type="ECO:0000256" key="2">
    <source>
        <dbReference type="ARBA" id="ARBA00022475"/>
    </source>
</evidence>
<feature type="chain" id="PRO_5042276546" description="Receptor-like serine/threonine-protein kinase" evidence="23">
    <location>
        <begin position="22"/>
        <end position="812"/>
    </location>
</feature>
<feature type="transmembrane region" description="Helical" evidence="22">
    <location>
        <begin position="431"/>
        <end position="452"/>
    </location>
</feature>
<evidence type="ECO:0000256" key="12">
    <source>
        <dbReference type="ARBA" id="ARBA00022989"/>
    </source>
</evidence>
<comment type="catalytic activity">
    <reaction evidence="18 19">
        <text>L-seryl-[protein] + ATP = O-phospho-L-seryl-[protein] + ADP + H(+)</text>
        <dbReference type="Rhea" id="RHEA:17989"/>
        <dbReference type="Rhea" id="RHEA-COMP:9863"/>
        <dbReference type="Rhea" id="RHEA-COMP:11604"/>
        <dbReference type="ChEBI" id="CHEBI:15378"/>
        <dbReference type="ChEBI" id="CHEBI:29999"/>
        <dbReference type="ChEBI" id="CHEBI:30616"/>
        <dbReference type="ChEBI" id="CHEBI:83421"/>
        <dbReference type="ChEBI" id="CHEBI:456216"/>
        <dbReference type="EC" id="2.7.11.1"/>
    </reaction>
</comment>
<evidence type="ECO:0000256" key="19">
    <source>
        <dbReference type="PIRNR" id="PIRNR000641"/>
    </source>
</evidence>
<dbReference type="SMART" id="SM00473">
    <property type="entry name" value="PAN_AP"/>
    <property type="match status" value="1"/>
</dbReference>